<proteinExistence type="predicted"/>
<evidence type="ECO:0000313" key="1">
    <source>
        <dbReference type="EnsemblMetazoa" id="PPA10482.1"/>
    </source>
</evidence>
<reference evidence="2" key="1">
    <citation type="journal article" date="2008" name="Nat. Genet.">
        <title>The Pristionchus pacificus genome provides a unique perspective on nematode lifestyle and parasitism.</title>
        <authorList>
            <person name="Dieterich C."/>
            <person name="Clifton S.W."/>
            <person name="Schuster L.N."/>
            <person name="Chinwalla A."/>
            <person name="Delehaunty K."/>
            <person name="Dinkelacker I."/>
            <person name="Fulton L."/>
            <person name="Fulton R."/>
            <person name="Godfrey J."/>
            <person name="Minx P."/>
            <person name="Mitreva M."/>
            <person name="Roeseler W."/>
            <person name="Tian H."/>
            <person name="Witte H."/>
            <person name="Yang S.P."/>
            <person name="Wilson R.K."/>
            <person name="Sommer R.J."/>
        </authorList>
    </citation>
    <scope>NUCLEOTIDE SEQUENCE [LARGE SCALE GENOMIC DNA]</scope>
    <source>
        <strain evidence="2">PS312</strain>
    </source>
</reference>
<dbReference type="EnsemblMetazoa" id="PPA10482.1">
    <property type="protein sequence ID" value="PPA10482.1"/>
    <property type="gene ID" value="WBGene00100036"/>
</dbReference>
<organism evidence="1 2">
    <name type="scientific">Pristionchus pacificus</name>
    <name type="common">Parasitic nematode worm</name>
    <dbReference type="NCBI Taxonomy" id="54126"/>
    <lineage>
        <taxon>Eukaryota</taxon>
        <taxon>Metazoa</taxon>
        <taxon>Ecdysozoa</taxon>
        <taxon>Nematoda</taxon>
        <taxon>Chromadorea</taxon>
        <taxon>Rhabditida</taxon>
        <taxon>Rhabditina</taxon>
        <taxon>Diplogasteromorpha</taxon>
        <taxon>Diplogasteroidea</taxon>
        <taxon>Neodiplogasteridae</taxon>
        <taxon>Pristionchus</taxon>
    </lineage>
</organism>
<gene>
    <name evidence="1" type="primary">WBGene00100036</name>
</gene>
<reference evidence="1" key="2">
    <citation type="submission" date="2022-06" db="UniProtKB">
        <authorList>
            <consortium name="EnsemblMetazoa"/>
        </authorList>
    </citation>
    <scope>IDENTIFICATION</scope>
    <source>
        <strain evidence="1">PS312</strain>
    </source>
</reference>
<keyword evidence="2" id="KW-1185">Reference proteome</keyword>
<dbReference type="AlphaFoldDB" id="A0A2A6BF70"/>
<accession>A0A8R1U917</accession>
<dbReference type="Proteomes" id="UP000005239">
    <property type="component" value="Unassembled WGS sequence"/>
</dbReference>
<name>A0A2A6BF70_PRIPA</name>
<protein>
    <submittedName>
        <fullName evidence="1">Uncharacterized protein</fullName>
    </submittedName>
</protein>
<accession>A0A2A6BF70</accession>
<sequence length="314" mass="36221">MSSRHWLPSSIRYSPDAFDRRIIALLIVAGEQFEEFKSSVLGDDSKDTIYSAIDLARRFLATADYVPESQWPLVIQIIRCYQSQFEKLIRSIGEEKVDDYAGLQSNELFNSRISMDKYSVQIGDFITTMFPPAIRRPFSKVDAFLIKKSVDLLSEPNLKVIESQTNAKPQATEEPALLFRPQQRFARPRRISMSPIYETCEKGLFFKTIKVEADFEENNFNDELTNNIAFQDHEVTEIAFCEKINASARERFSCASDLFDCIYTDNGGSHYDCRQSAMDRKASIQNSGRIVDGKSTKREFEFINKHMKVMYLHE</sequence>
<evidence type="ECO:0000313" key="2">
    <source>
        <dbReference type="Proteomes" id="UP000005239"/>
    </source>
</evidence>